<gene>
    <name evidence="8" type="ORF">JCM9152_1037</name>
</gene>
<sequence length="312" mass="34854">MKKHLILFILLSVAIISSACNSATSEPIDTDETNEQTETTDDETITYESENGPIEVPANPERVVVLASFNVGSVMALDVNLVGVDTWAMNNPRYAPYLEGVEEVTDESIEKILELEPDLIIAAPTNNNLDRLEEIAPTVTYTYGQVDYLTQHLEIGKLLNKEAEAQAWIDDFKQRAEAAGEEVKEVHGEDVTVSVIENFDKQLYVFGDNFGRGTEILYQEMKLDMPEAVTEVALTDGYYALSPEVLPEYAGDFIILSNDGEDSSFQETETYQNIPAVQNGHVFEANAAEFYFNDPITLEFQLDFFIESFLGQ</sequence>
<dbReference type="AlphaFoldDB" id="W4QCI2"/>
<dbReference type="PROSITE" id="PS50983">
    <property type="entry name" value="FE_B12_PBP"/>
    <property type="match status" value="1"/>
</dbReference>
<evidence type="ECO:0000256" key="1">
    <source>
        <dbReference type="ARBA" id="ARBA00004193"/>
    </source>
</evidence>
<evidence type="ECO:0000256" key="6">
    <source>
        <dbReference type="SAM" id="SignalP"/>
    </source>
</evidence>
<dbReference type="PANTHER" id="PTHR30532">
    <property type="entry name" value="IRON III DICITRATE-BINDING PERIPLASMIC PROTEIN"/>
    <property type="match status" value="1"/>
</dbReference>
<proteinExistence type="inferred from homology"/>
<dbReference type="OrthoDB" id="2241086at2"/>
<dbReference type="SUPFAM" id="SSF53807">
    <property type="entry name" value="Helical backbone' metal receptor"/>
    <property type="match status" value="1"/>
</dbReference>
<accession>W4QCI2</accession>
<protein>
    <submittedName>
        <fullName evidence="8">Ferrichrome-binding periplasmic protein</fullName>
    </submittedName>
</protein>
<keyword evidence="3" id="KW-0813">Transport</keyword>
<dbReference type="STRING" id="1236971.JCM9152_1037"/>
<evidence type="ECO:0000313" key="9">
    <source>
        <dbReference type="Proteomes" id="UP000018895"/>
    </source>
</evidence>
<dbReference type="EMBL" id="BAUU01000006">
    <property type="protein sequence ID" value="GAE29662.1"/>
    <property type="molecule type" value="Genomic_DNA"/>
</dbReference>
<evidence type="ECO:0000259" key="7">
    <source>
        <dbReference type="PROSITE" id="PS50983"/>
    </source>
</evidence>
<feature type="signal peptide" evidence="6">
    <location>
        <begin position="1"/>
        <end position="19"/>
    </location>
</feature>
<dbReference type="Proteomes" id="UP000018895">
    <property type="component" value="Unassembled WGS sequence"/>
</dbReference>
<evidence type="ECO:0000256" key="3">
    <source>
        <dbReference type="ARBA" id="ARBA00022448"/>
    </source>
</evidence>
<comment type="caution">
    <text evidence="8">The sequence shown here is derived from an EMBL/GenBank/DDBJ whole genome shotgun (WGS) entry which is preliminary data.</text>
</comment>
<evidence type="ECO:0000256" key="5">
    <source>
        <dbReference type="SAM" id="MobiDB-lite"/>
    </source>
</evidence>
<keyword evidence="4 6" id="KW-0732">Signal</keyword>
<dbReference type="GO" id="GO:0030288">
    <property type="term" value="C:outer membrane-bounded periplasmic space"/>
    <property type="evidence" value="ECO:0007669"/>
    <property type="project" value="TreeGrafter"/>
</dbReference>
<dbReference type="InterPro" id="IPR002491">
    <property type="entry name" value="ABC_transptr_periplasmic_BD"/>
</dbReference>
<feature type="region of interest" description="Disordered" evidence="5">
    <location>
        <begin position="24"/>
        <end position="43"/>
    </location>
</feature>
<comment type="subcellular location">
    <subcellularLocation>
        <location evidence="1">Cell membrane</location>
        <topology evidence="1">Lipid-anchor</topology>
    </subcellularLocation>
</comment>
<dbReference type="PANTHER" id="PTHR30532:SF26">
    <property type="entry name" value="IRON(3+)-HYDROXAMATE-BINDING PROTEIN FHUD"/>
    <property type="match status" value="1"/>
</dbReference>
<dbReference type="GO" id="GO:1901678">
    <property type="term" value="P:iron coordination entity transport"/>
    <property type="evidence" value="ECO:0007669"/>
    <property type="project" value="UniProtKB-ARBA"/>
</dbReference>
<feature type="chain" id="PRO_5039382673" evidence="6">
    <location>
        <begin position="20"/>
        <end position="312"/>
    </location>
</feature>
<dbReference type="GO" id="GO:0005886">
    <property type="term" value="C:plasma membrane"/>
    <property type="evidence" value="ECO:0007669"/>
    <property type="project" value="UniProtKB-SubCell"/>
</dbReference>
<dbReference type="RefSeq" id="WP_035341547.1">
    <property type="nucleotide sequence ID" value="NZ_BAUU01000006.1"/>
</dbReference>
<feature type="compositionally biased region" description="Acidic residues" evidence="5">
    <location>
        <begin position="28"/>
        <end position="43"/>
    </location>
</feature>
<evidence type="ECO:0000256" key="4">
    <source>
        <dbReference type="ARBA" id="ARBA00022729"/>
    </source>
</evidence>
<comment type="similarity">
    <text evidence="2">Belongs to the bacterial solute-binding protein 8 family.</text>
</comment>
<name>W4QCI2_9BACI</name>
<dbReference type="InterPro" id="IPR051313">
    <property type="entry name" value="Bact_iron-sidero_bind"/>
</dbReference>
<organism evidence="8 9">
    <name type="scientific">Halalkalibacter hemicellulosilyticusJCM 9152</name>
    <dbReference type="NCBI Taxonomy" id="1236971"/>
    <lineage>
        <taxon>Bacteria</taxon>
        <taxon>Bacillati</taxon>
        <taxon>Bacillota</taxon>
        <taxon>Bacilli</taxon>
        <taxon>Bacillales</taxon>
        <taxon>Bacillaceae</taxon>
        <taxon>Halalkalibacter</taxon>
    </lineage>
</organism>
<dbReference type="Pfam" id="PF01497">
    <property type="entry name" value="Peripla_BP_2"/>
    <property type="match status" value="1"/>
</dbReference>
<reference evidence="8" key="1">
    <citation type="journal article" date="2014" name="Genome Announc.">
        <title>Draft Genome Sequences of Three Alkaliphilic Bacillus Strains, Bacillus wakoensis JCM 9140T, Bacillus akibai JCM 9157T, and Bacillus hemicellulosilyticus JCM 9152T.</title>
        <authorList>
            <person name="Yuki M."/>
            <person name="Oshima K."/>
            <person name="Suda W."/>
            <person name="Oshida Y."/>
            <person name="Kitamura K."/>
            <person name="Iida T."/>
            <person name="Hattori M."/>
            <person name="Ohkuma M."/>
        </authorList>
    </citation>
    <scope>NUCLEOTIDE SEQUENCE [LARGE SCALE GENOMIC DNA]</scope>
    <source>
        <strain evidence="8">JCM 9152</strain>
    </source>
</reference>
<evidence type="ECO:0000256" key="2">
    <source>
        <dbReference type="ARBA" id="ARBA00008814"/>
    </source>
</evidence>
<dbReference type="PROSITE" id="PS51257">
    <property type="entry name" value="PROKAR_LIPOPROTEIN"/>
    <property type="match status" value="1"/>
</dbReference>
<dbReference type="CDD" id="cd01138">
    <property type="entry name" value="FeuA"/>
    <property type="match status" value="1"/>
</dbReference>
<keyword evidence="9" id="KW-1185">Reference proteome</keyword>
<feature type="domain" description="Fe/B12 periplasmic-binding" evidence="7">
    <location>
        <begin position="62"/>
        <end position="312"/>
    </location>
</feature>
<evidence type="ECO:0000313" key="8">
    <source>
        <dbReference type="EMBL" id="GAE29662.1"/>
    </source>
</evidence>
<dbReference type="Gene3D" id="3.40.50.1980">
    <property type="entry name" value="Nitrogenase molybdenum iron protein domain"/>
    <property type="match status" value="2"/>
</dbReference>